<evidence type="ECO:0000313" key="1">
    <source>
        <dbReference type="EMBL" id="MBA4618043.1"/>
    </source>
</evidence>
<organism evidence="1">
    <name type="scientific">Opuntia streptacantha</name>
    <name type="common">Prickly pear cactus</name>
    <name type="synonym">Opuntia cardona</name>
    <dbReference type="NCBI Taxonomy" id="393608"/>
    <lineage>
        <taxon>Eukaryota</taxon>
        <taxon>Viridiplantae</taxon>
        <taxon>Streptophyta</taxon>
        <taxon>Embryophyta</taxon>
        <taxon>Tracheophyta</taxon>
        <taxon>Spermatophyta</taxon>
        <taxon>Magnoliopsida</taxon>
        <taxon>eudicotyledons</taxon>
        <taxon>Gunneridae</taxon>
        <taxon>Pentapetalae</taxon>
        <taxon>Caryophyllales</taxon>
        <taxon>Cactineae</taxon>
        <taxon>Cactaceae</taxon>
        <taxon>Opuntioideae</taxon>
        <taxon>Opuntia</taxon>
    </lineage>
</organism>
<proteinExistence type="predicted"/>
<protein>
    <submittedName>
        <fullName evidence="1">Uncharacterized protein</fullName>
    </submittedName>
</protein>
<dbReference type="EMBL" id="GISG01018797">
    <property type="protein sequence ID" value="MBA4618043.1"/>
    <property type="molecule type" value="Transcribed_RNA"/>
</dbReference>
<reference evidence="1" key="1">
    <citation type="journal article" date="2013" name="J. Plant Res.">
        <title>Effect of fungi and light on seed germination of three Opuntia species from semiarid lands of central Mexico.</title>
        <authorList>
            <person name="Delgado-Sanchez P."/>
            <person name="Jimenez-Bremont J.F."/>
            <person name="Guerrero-Gonzalez Mde L."/>
            <person name="Flores J."/>
        </authorList>
    </citation>
    <scope>NUCLEOTIDE SEQUENCE</scope>
    <source>
        <tissue evidence="1">Cladode</tissue>
    </source>
</reference>
<reference evidence="1" key="2">
    <citation type="submission" date="2020-07" db="EMBL/GenBank/DDBJ databases">
        <authorList>
            <person name="Vera ALvarez R."/>
            <person name="Arias-Moreno D.M."/>
            <person name="Jimenez-Jacinto V."/>
            <person name="Jimenez-Bremont J.F."/>
            <person name="Swaminathan K."/>
            <person name="Moose S.P."/>
            <person name="Guerrero-Gonzalez M.L."/>
            <person name="Marino-Ramirez L."/>
            <person name="Landsman D."/>
            <person name="Rodriguez-Kessler M."/>
            <person name="Delgado-Sanchez P."/>
        </authorList>
    </citation>
    <scope>NUCLEOTIDE SEQUENCE</scope>
    <source>
        <tissue evidence="1">Cladode</tissue>
    </source>
</reference>
<name>A0A7C9CKF2_OPUST</name>
<accession>A0A7C9CKF2</accession>
<dbReference type="EMBL" id="GISG01018798">
    <property type="protein sequence ID" value="MBA4618044.1"/>
    <property type="molecule type" value="Transcribed_RNA"/>
</dbReference>
<dbReference type="AlphaFoldDB" id="A0A7C9CKF2"/>
<sequence>MNKLAGIRGHNVNPKNLVGLLLSQNLDKPFGTVNCLGSAVCHEWEFAHPVVNTQGFHLLLGLPYRSHLRARVHNPRHRVIVHMSMLPCYEFHTGNSILLSLVGQHRARDNIPDGIDSRNISGKSFIHQNPASFVHFNPNFFQPKPGSEWCSSCGNKNDIGFKCGLLSPSSRLHC</sequence>